<evidence type="ECO:0000313" key="4">
    <source>
        <dbReference type="EMBL" id="KAK7584240.1"/>
    </source>
</evidence>
<dbReference type="GO" id="GO:0140416">
    <property type="term" value="F:transcription regulator inhibitor activity"/>
    <property type="evidence" value="ECO:0007669"/>
    <property type="project" value="TreeGrafter"/>
</dbReference>
<keyword evidence="5" id="KW-1185">Reference proteome</keyword>
<dbReference type="GO" id="GO:0009653">
    <property type="term" value="P:anatomical structure morphogenesis"/>
    <property type="evidence" value="ECO:0007669"/>
    <property type="project" value="TreeGrafter"/>
</dbReference>
<name>A0AAN9TDR4_9HEMI</name>
<dbReference type="GO" id="GO:0071144">
    <property type="term" value="C:heteromeric SMAD protein complex"/>
    <property type="evidence" value="ECO:0007669"/>
    <property type="project" value="TreeGrafter"/>
</dbReference>
<dbReference type="GO" id="GO:0006357">
    <property type="term" value="P:regulation of transcription by RNA polymerase II"/>
    <property type="evidence" value="ECO:0007669"/>
    <property type="project" value="TreeGrafter"/>
</dbReference>
<dbReference type="InterPro" id="IPR008984">
    <property type="entry name" value="SMAD_FHA_dom_sf"/>
</dbReference>
<keyword evidence="2" id="KW-0804">Transcription</keyword>
<dbReference type="InterPro" id="IPR017855">
    <property type="entry name" value="SMAD-like_dom_sf"/>
</dbReference>
<reference evidence="4 5" key="1">
    <citation type="submission" date="2024-03" db="EMBL/GenBank/DDBJ databases">
        <title>Adaptation during the transition from Ophiocordyceps entomopathogen to insect associate is accompanied by gene loss and intensified selection.</title>
        <authorList>
            <person name="Ward C.M."/>
            <person name="Onetto C.A."/>
            <person name="Borneman A.R."/>
        </authorList>
    </citation>
    <scope>NUCLEOTIDE SEQUENCE [LARGE SCALE GENOMIC DNA]</scope>
    <source>
        <strain evidence="4">AWRI1</strain>
        <tissue evidence="4">Single Adult Female</tissue>
    </source>
</reference>
<evidence type="ECO:0000256" key="1">
    <source>
        <dbReference type="ARBA" id="ARBA00023015"/>
    </source>
</evidence>
<dbReference type="SUPFAM" id="SSF49879">
    <property type="entry name" value="SMAD/FHA domain"/>
    <property type="match status" value="1"/>
</dbReference>
<proteinExistence type="predicted"/>
<keyword evidence="1" id="KW-0805">Transcription regulation</keyword>
<evidence type="ECO:0000256" key="2">
    <source>
        <dbReference type="ARBA" id="ARBA00023163"/>
    </source>
</evidence>
<dbReference type="PROSITE" id="PS51076">
    <property type="entry name" value="MH2"/>
    <property type="match status" value="1"/>
</dbReference>
<dbReference type="GO" id="GO:0050793">
    <property type="term" value="P:regulation of developmental process"/>
    <property type="evidence" value="ECO:0007669"/>
    <property type="project" value="UniProtKB-ARBA"/>
</dbReference>
<dbReference type="EMBL" id="JBBCAQ010000032">
    <property type="protein sequence ID" value="KAK7584240.1"/>
    <property type="molecule type" value="Genomic_DNA"/>
</dbReference>
<dbReference type="InterPro" id="IPR013790">
    <property type="entry name" value="Dwarfin"/>
</dbReference>
<organism evidence="4 5">
    <name type="scientific">Parthenolecanium corni</name>
    <dbReference type="NCBI Taxonomy" id="536013"/>
    <lineage>
        <taxon>Eukaryota</taxon>
        <taxon>Metazoa</taxon>
        <taxon>Ecdysozoa</taxon>
        <taxon>Arthropoda</taxon>
        <taxon>Hexapoda</taxon>
        <taxon>Insecta</taxon>
        <taxon>Pterygota</taxon>
        <taxon>Neoptera</taxon>
        <taxon>Paraneoptera</taxon>
        <taxon>Hemiptera</taxon>
        <taxon>Sternorrhyncha</taxon>
        <taxon>Coccoidea</taxon>
        <taxon>Coccidae</taxon>
        <taxon>Parthenolecanium</taxon>
    </lineage>
</organism>
<dbReference type="InterPro" id="IPR001132">
    <property type="entry name" value="SMAD_dom_Dwarfin-type"/>
</dbReference>
<dbReference type="PANTHER" id="PTHR13703:SF54">
    <property type="entry name" value="MOTHERS AGAINST DECAPENTAPLEGIC HOMOLOG"/>
    <property type="match status" value="1"/>
</dbReference>
<dbReference type="GO" id="GO:0070411">
    <property type="term" value="F:I-SMAD binding"/>
    <property type="evidence" value="ECO:0007669"/>
    <property type="project" value="TreeGrafter"/>
</dbReference>
<protein>
    <recommendedName>
        <fullName evidence="3">MH2 domain-containing protein</fullName>
    </recommendedName>
</protein>
<evidence type="ECO:0000313" key="5">
    <source>
        <dbReference type="Proteomes" id="UP001367676"/>
    </source>
</evidence>
<dbReference type="SMART" id="SM00524">
    <property type="entry name" value="DWB"/>
    <property type="match status" value="1"/>
</dbReference>
<dbReference type="Pfam" id="PF03166">
    <property type="entry name" value="MH2"/>
    <property type="match status" value="1"/>
</dbReference>
<dbReference type="GO" id="GO:0030154">
    <property type="term" value="P:cell differentiation"/>
    <property type="evidence" value="ECO:0007669"/>
    <property type="project" value="TreeGrafter"/>
</dbReference>
<dbReference type="Proteomes" id="UP001367676">
    <property type="component" value="Unassembled WGS sequence"/>
</dbReference>
<dbReference type="GO" id="GO:0060395">
    <property type="term" value="P:SMAD protein signal transduction"/>
    <property type="evidence" value="ECO:0007669"/>
    <property type="project" value="TreeGrafter"/>
</dbReference>
<comment type="caution">
    <text evidence="4">The sequence shown here is derived from an EMBL/GenBank/DDBJ whole genome shotgun (WGS) entry which is preliminary data.</text>
</comment>
<dbReference type="Gene3D" id="2.60.200.10">
    <property type="match status" value="1"/>
</dbReference>
<dbReference type="GO" id="GO:0009791">
    <property type="term" value="P:post-embryonic development"/>
    <property type="evidence" value="ECO:0007669"/>
    <property type="project" value="UniProtKB-ARBA"/>
</dbReference>
<dbReference type="GO" id="GO:0051239">
    <property type="term" value="P:regulation of multicellular organismal process"/>
    <property type="evidence" value="ECO:0007669"/>
    <property type="project" value="UniProtKB-ARBA"/>
</dbReference>
<feature type="domain" description="MH2" evidence="3">
    <location>
        <begin position="160"/>
        <end position="331"/>
    </location>
</feature>
<dbReference type="AlphaFoldDB" id="A0AAN9TDR4"/>
<sequence>MLIDALVVAVKSSSSVGLNDDDEKAAQKRRFDVPDIRMPNIFRLKLTLEIPGFTRLLKEPGGVIYDTTRVTSKDQMASFETMRLNAGVLLSVRVRICDSVLRCPVAAVAASSAAASQPLWAKPLRITFIAATVAAAAAPSAGYVRISRVDGDFYGELNEWCRLAYWELSHRVGPAYPVQNTSINIFWTDMQADGLSLETLAHHSTSPPDSVHKNRNKIGLGITLSLEEDGVWMYNRSEWPVFVNSPSLDRPGCRTFLVYRVPAGHCFRIFRPDLGGPHPSPSFWQEDSYASGPVDPNSVRISFAKGWGPKYHRQEITGCPTWLEVLLSPCR</sequence>
<gene>
    <name evidence="4" type="ORF">V9T40_005203</name>
</gene>
<dbReference type="PANTHER" id="PTHR13703">
    <property type="entry name" value="SMAD"/>
    <property type="match status" value="1"/>
</dbReference>
<accession>A0AAN9TDR4</accession>
<evidence type="ECO:0000259" key="3">
    <source>
        <dbReference type="PROSITE" id="PS51076"/>
    </source>
</evidence>